<organism evidence="1 2">
    <name type="scientific">Lacipirellula parvula</name>
    <dbReference type="NCBI Taxonomy" id="2650471"/>
    <lineage>
        <taxon>Bacteria</taxon>
        <taxon>Pseudomonadati</taxon>
        <taxon>Planctomycetota</taxon>
        <taxon>Planctomycetia</taxon>
        <taxon>Pirellulales</taxon>
        <taxon>Lacipirellulaceae</taxon>
        <taxon>Lacipirellula</taxon>
    </lineage>
</organism>
<evidence type="ECO:0008006" key="3">
    <source>
        <dbReference type="Google" id="ProtNLM"/>
    </source>
</evidence>
<accession>A0A5K7XD37</accession>
<name>A0A5K7XD37_9BACT</name>
<reference evidence="2" key="1">
    <citation type="submission" date="2019-10" db="EMBL/GenBank/DDBJ databases">
        <title>Lacipirellula parvula gen. nov., sp. nov., representing a lineage of planctomycetes widespread in freshwater anoxic habitats, and description of the family Lacipirellulaceae.</title>
        <authorList>
            <person name="Dedysh S.N."/>
            <person name="Kulichevskaya I.S."/>
            <person name="Beletsky A.V."/>
            <person name="Rakitin A.L."/>
            <person name="Mardanov A.V."/>
            <person name="Ivanova A.A."/>
            <person name="Saltykova V.X."/>
            <person name="Rijpstra W.I.C."/>
            <person name="Sinninghe Damste J.S."/>
            <person name="Ravin N.V."/>
        </authorList>
    </citation>
    <scope>NUCLEOTIDE SEQUENCE [LARGE SCALE GENOMIC DNA]</scope>
    <source>
        <strain evidence="2">PX69</strain>
    </source>
</reference>
<evidence type="ECO:0000313" key="1">
    <source>
        <dbReference type="EMBL" id="BBO34378.1"/>
    </source>
</evidence>
<gene>
    <name evidence="1" type="ORF">PLANPX_3990</name>
</gene>
<sequence>MNLECCKTKCVSRPGRRHGVGLLGVAIALMAMAGCGEAKPQRTAVFPAKGTITLKGEPAHGAIIALHPKSPLPAGVPAPRANVDKDGSFAVSTYDSGDGAPEGEYVLTVVWNKLIKNGGDVRIGPNVIPTKYGNPTSSDLVVKVTAGENAIPAIQL</sequence>
<dbReference type="EMBL" id="AP021861">
    <property type="protein sequence ID" value="BBO34378.1"/>
    <property type="molecule type" value="Genomic_DNA"/>
</dbReference>
<dbReference type="KEGG" id="lpav:PLANPX_3990"/>
<protein>
    <recommendedName>
        <fullName evidence="3">Carboxypeptidase regulatory-like domain-containing protein</fullName>
    </recommendedName>
</protein>
<dbReference type="Proteomes" id="UP000326837">
    <property type="component" value="Chromosome"/>
</dbReference>
<evidence type="ECO:0000313" key="2">
    <source>
        <dbReference type="Proteomes" id="UP000326837"/>
    </source>
</evidence>
<dbReference type="RefSeq" id="WP_152099963.1">
    <property type="nucleotide sequence ID" value="NZ_AP021861.1"/>
</dbReference>
<keyword evidence="2" id="KW-1185">Reference proteome</keyword>
<dbReference type="PROSITE" id="PS51257">
    <property type="entry name" value="PROKAR_LIPOPROTEIN"/>
    <property type="match status" value="1"/>
</dbReference>
<dbReference type="AlphaFoldDB" id="A0A5K7XD37"/>
<proteinExistence type="predicted"/>